<gene>
    <name evidence="10" type="primary">tbce</name>
</gene>
<evidence type="ECO:0000256" key="2">
    <source>
        <dbReference type="ARBA" id="ARBA00006286"/>
    </source>
</evidence>
<feature type="domain" description="CAP-Gly" evidence="9">
    <location>
        <begin position="30"/>
        <end position="66"/>
    </location>
</feature>
<comment type="subcellular location">
    <subcellularLocation>
        <location evidence="1">Cytoplasm</location>
    </subcellularLocation>
</comment>
<dbReference type="Proteomes" id="UP000694680">
    <property type="component" value="Chromosome 1"/>
</dbReference>
<dbReference type="Pfam" id="PF01302">
    <property type="entry name" value="CAP_GLY"/>
    <property type="match status" value="1"/>
</dbReference>
<accession>A0A8C5NDA1</accession>
<dbReference type="InterPro" id="IPR036859">
    <property type="entry name" value="CAP-Gly_dom_sf"/>
</dbReference>
<dbReference type="InterPro" id="IPR000938">
    <property type="entry name" value="CAP-Gly_domain"/>
</dbReference>
<keyword evidence="4" id="KW-0963">Cytoplasm</keyword>
<dbReference type="CDD" id="cd17044">
    <property type="entry name" value="Ubl_TBCE"/>
    <property type="match status" value="1"/>
</dbReference>
<dbReference type="InterPro" id="IPR044079">
    <property type="entry name" value="Ubl_TBCE"/>
</dbReference>
<protein>
    <recommendedName>
        <fullName evidence="3">Tubulin-specific chaperone E</fullName>
    </recommendedName>
    <alternativeName>
        <fullName evidence="8">Tubulin-folding cofactor E</fullName>
    </alternativeName>
</protein>
<dbReference type="PROSITE" id="PS50245">
    <property type="entry name" value="CAP_GLY_2"/>
    <property type="match status" value="1"/>
</dbReference>
<evidence type="ECO:0000256" key="8">
    <source>
        <dbReference type="ARBA" id="ARBA00030180"/>
    </source>
</evidence>
<reference evidence="10" key="1">
    <citation type="submission" date="2020-06" db="EMBL/GenBank/DDBJ databases">
        <authorList>
            <consortium name="Wellcome Sanger Institute Data Sharing"/>
        </authorList>
    </citation>
    <scope>NUCLEOTIDE SEQUENCE [LARGE SCALE GENOMIC DNA]</scope>
</reference>
<name>A0A8C5NDA1_GOUWI</name>
<dbReference type="InterPro" id="IPR032675">
    <property type="entry name" value="LRR_dom_sf"/>
</dbReference>
<keyword evidence="7" id="KW-0143">Chaperone</keyword>
<evidence type="ECO:0000313" key="10">
    <source>
        <dbReference type="Ensembl" id="ENSGWIP00000046885.1"/>
    </source>
</evidence>
<reference evidence="10" key="3">
    <citation type="submission" date="2025-09" db="UniProtKB">
        <authorList>
            <consortium name="Ensembl"/>
        </authorList>
    </citation>
    <scope>IDENTIFICATION</scope>
</reference>
<dbReference type="GO" id="GO:0005737">
    <property type="term" value="C:cytoplasm"/>
    <property type="evidence" value="ECO:0007669"/>
    <property type="project" value="UniProtKB-SubCell"/>
</dbReference>
<keyword evidence="11" id="KW-1185">Reference proteome</keyword>
<proteinExistence type="inferred from homology"/>
<evidence type="ECO:0000256" key="3">
    <source>
        <dbReference type="ARBA" id="ARBA00015004"/>
    </source>
</evidence>
<evidence type="ECO:0000256" key="4">
    <source>
        <dbReference type="ARBA" id="ARBA00022490"/>
    </source>
</evidence>
<keyword evidence="6" id="KW-0677">Repeat</keyword>
<organism evidence="10 11">
    <name type="scientific">Gouania willdenowi</name>
    <name type="common">Blunt-snouted clingfish</name>
    <name type="synonym">Lepadogaster willdenowi</name>
    <dbReference type="NCBI Taxonomy" id="441366"/>
    <lineage>
        <taxon>Eukaryota</taxon>
        <taxon>Metazoa</taxon>
        <taxon>Chordata</taxon>
        <taxon>Craniata</taxon>
        <taxon>Vertebrata</taxon>
        <taxon>Euteleostomi</taxon>
        <taxon>Actinopterygii</taxon>
        <taxon>Neopterygii</taxon>
        <taxon>Teleostei</taxon>
        <taxon>Neoteleostei</taxon>
        <taxon>Acanthomorphata</taxon>
        <taxon>Ovalentaria</taxon>
        <taxon>Blenniimorphae</taxon>
        <taxon>Blenniiformes</taxon>
        <taxon>Gobiesocoidei</taxon>
        <taxon>Gobiesocidae</taxon>
        <taxon>Gobiesocinae</taxon>
        <taxon>Gouania</taxon>
    </lineage>
</organism>
<evidence type="ECO:0000256" key="5">
    <source>
        <dbReference type="ARBA" id="ARBA00022614"/>
    </source>
</evidence>
<evidence type="ECO:0000256" key="1">
    <source>
        <dbReference type="ARBA" id="ARBA00004496"/>
    </source>
</evidence>
<dbReference type="Gene3D" id="3.10.20.90">
    <property type="entry name" value="Phosphatidylinositol 3-kinase Catalytic Subunit, Chain A, domain 1"/>
    <property type="match status" value="1"/>
</dbReference>
<reference evidence="10" key="2">
    <citation type="submission" date="2025-08" db="UniProtKB">
        <authorList>
            <consortium name="Ensembl"/>
        </authorList>
    </citation>
    <scope>IDENTIFICATION</scope>
</reference>
<dbReference type="Ensembl" id="ENSGWIT00000050736.1">
    <property type="protein sequence ID" value="ENSGWIP00000046885.1"/>
    <property type="gene ID" value="ENSGWIG00000023125.1"/>
</dbReference>
<dbReference type="Gene3D" id="3.80.10.10">
    <property type="entry name" value="Ribonuclease Inhibitor"/>
    <property type="match status" value="2"/>
</dbReference>
<keyword evidence="5" id="KW-0433">Leucine-rich repeat</keyword>
<evidence type="ECO:0000259" key="9">
    <source>
        <dbReference type="PROSITE" id="PS50245"/>
    </source>
</evidence>
<dbReference type="PANTHER" id="PTHR15140">
    <property type="entry name" value="TUBULIN-SPECIFIC CHAPERONE E"/>
    <property type="match status" value="1"/>
</dbReference>
<dbReference type="InterPro" id="IPR029071">
    <property type="entry name" value="Ubiquitin-like_domsf"/>
</dbReference>
<comment type="similarity">
    <text evidence="2">Belongs to the TBCE family.</text>
</comment>
<dbReference type="PANTHER" id="PTHR15140:SF31">
    <property type="entry name" value="TUBULIN-SPECIFIC CHAPERONE E"/>
    <property type="match status" value="1"/>
</dbReference>
<dbReference type="SMART" id="SM01052">
    <property type="entry name" value="CAP_GLY"/>
    <property type="match status" value="1"/>
</dbReference>
<evidence type="ECO:0000256" key="7">
    <source>
        <dbReference type="ARBA" id="ARBA00023186"/>
    </source>
</evidence>
<dbReference type="AlphaFoldDB" id="A0A8C5NDA1"/>
<dbReference type="SUPFAM" id="SSF74924">
    <property type="entry name" value="Cap-Gly domain"/>
    <property type="match status" value="1"/>
</dbReference>
<dbReference type="SUPFAM" id="SSF54236">
    <property type="entry name" value="Ubiquitin-like"/>
    <property type="match status" value="1"/>
</dbReference>
<sequence>FDFRPGRIKQVKCLQERGIIEFVIKLALRLWLGVEWDNPDRGKHNGSHEGVQYFTCRHPTGGSFVRPTKVSFGVDYLTALQQVYHNDMEMVKSEEIFIGKRKLKWSFESLSSVLLDFCEVNGPGVDGDIKTTTPNVKWLDLSGSLLSNWVDVTDFAKQMDQLEGLQLSHNRLSLPLNPSAYSQHFCSLKHLILNKCALTWSQVLECAPMWPNLEELFLEGNHITELQRPVQVLQILIILLLLITPIHPHFNPPFMEGNSTMLLSIRFFNDSYQFCFICSGSKTVMFPALKKLVIDDNNITEWFVIDELAKLPSLIQLSCRRNQLMSSDKNPETAEQMLIAKLGQLEVLNSSKINPSDRRGAELDYLKMFGEKWLKSRGASQLNTQFFHQHPRYQALIEKYGAPEEGELKKRESPMLKNKLIRITFVFPDDPDRKPIEKKLPELMLVQKVKGLLYRPIKVPAPDISLTYTSPKTVGAEFEIHNDLQTLQFYSIKDGDQVLVRWSRVRNEAE</sequence>
<dbReference type="SUPFAM" id="SSF52058">
    <property type="entry name" value="L domain-like"/>
    <property type="match status" value="1"/>
</dbReference>
<evidence type="ECO:0000313" key="11">
    <source>
        <dbReference type="Proteomes" id="UP000694680"/>
    </source>
</evidence>
<evidence type="ECO:0000256" key="6">
    <source>
        <dbReference type="ARBA" id="ARBA00022737"/>
    </source>
</evidence>
<dbReference type="Gene3D" id="2.30.30.190">
    <property type="entry name" value="CAP Gly-rich-like domain"/>
    <property type="match status" value="1"/>
</dbReference>